<dbReference type="GO" id="GO:0016787">
    <property type="term" value="F:hydrolase activity"/>
    <property type="evidence" value="ECO:0007669"/>
    <property type="project" value="UniProtKB-KW"/>
</dbReference>
<name>A0A8H7KC10_BIOOC</name>
<dbReference type="InterPro" id="IPR029058">
    <property type="entry name" value="AB_hydrolase_fold"/>
</dbReference>
<dbReference type="PANTHER" id="PTHR48081:SF8">
    <property type="entry name" value="ALPHA_BETA HYDROLASE FOLD-3 DOMAIN-CONTAINING PROTEIN-RELATED"/>
    <property type="match status" value="1"/>
</dbReference>
<evidence type="ECO:0000256" key="2">
    <source>
        <dbReference type="ARBA" id="ARBA00022801"/>
    </source>
</evidence>
<feature type="compositionally biased region" description="Polar residues" evidence="3">
    <location>
        <begin position="9"/>
        <end position="18"/>
    </location>
</feature>
<feature type="transmembrane region" description="Helical" evidence="4">
    <location>
        <begin position="38"/>
        <end position="61"/>
    </location>
</feature>
<keyword evidence="4" id="KW-0812">Transmembrane</keyword>
<dbReference type="PANTHER" id="PTHR48081">
    <property type="entry name" value="AB HYDROLASE SUPERFAMILY PROTEIN C4A8.06C"/>
    <property type="match status" value="1"/>
</dbReference>
<feature type="transmembrane region" description="Helical" evidence="4">
    <location>
        <begin position="115"/>
        <end position="137"/>
    </location>
</feature>
<dbReference type="Pfam" id="PF07690">
    <property type="entry name" value="MFS_1"/>
    <property type="match status" value="1"/>
</dbReference>
<dbReference type="EMBL" id="JADCTT010000008">
    <property type="protein sequence ID" value="KAF9749319.1"/>
    <property type="molecule type" value="Genomic_DNA"/>
</dbReference>
<dbReference type="InterPro" id="IPR050300">
    <property type="entry name" value="GDXG_lipolytic_enzyme"/>
</dbReference>
<feature type="region of interest" description="Disordered" evidence="3">
    <location>
        <begin position="1"/>
        <end position="21"/>
    </location>
</feature>
<evidence type="ECO:0000256" key="3">
    <source>
        <dbReference type="SAM" id="MobiDB-lite"/>
    </source>
</evidence>
<sequence length="789" mass="85505">MDQEDAPLLSSQPSTATPVQDRRKPNAILDIWLGFSPYFKYCIGLELLCELAMMIITVPMVSSLEHSLCMRHYHGEIPDADACKIPPIQQSLAEVPILVALPMGRLADNRGQRGVFMIIMLGILMSLTWSLFIIASAKLPIRLVWASSIFLLVGGGRYAAEMILAAMVAKACNEETRTRGLYHFYSCFIFAELIGPPIASVAADVSPWLPFIISYILLFLTFPVLVIMSKYDTAPQSPHTSHEQSMHPGVPPVSRNCLRIALSATIDQFQILKFIFSTGKMRLASVIFLIGTLRGISLRALIQYTSTNALISEVALVSLLLFLFIVPALIRVVGIYLKPEAQILSLGILKSSLTFLFVGSLLIAFAASSPLLIASTMIYGLGFGARSALLSLVTSWIDPECTGTLYSAVFLLEQIGMLGGEPLIQNLLGIAVGLPDPWKGLPFICASLVEIPAPSHREEDTTHHGAKHPQTPYDPELIPLLKSFPPLVASRDIIPALRKAQADAATLETTIAGLPFTHEERSVPGPNGPVTLSIFYPKDSSKAPRPAIYNLHMGGMICGTRFSGLREPLSWAQAVGGLCISAEYRQAPEHPFPAALEDSYAGLAWIGSHLQELNIDPDRLMVSGQSAGGSLAAAMALLARDRRGPKLCAQLLDSGMFDDRTESVSCQQYMDEGLWTGAVNKMAWDAFLGPNAGHERVSPYAAVIRATDLSNLPPAYVTVGAAEIFRDENMAYAHKLCAAGVPTELHVWPGGYHCFDMMVPDAVVSKASLAAKLSWAKKALGSSKLTPKL</sequence>
<protein>
    <recommendedName>
        <fullName evidence="5">Alpha/beta hydrolase fold-3 domain-containing protein</fullName>
    </recommendedName>
</protein>
<dbReference type="Pfam" id="PF07859">
    <property type="entry name" value="Abhydrolase_3"/>
    <property type="match status" value="1"/>
</dbReference>
<dbReference type="InterPro" id="IPR013094">
    <property type="entry name" value="AB_hydrolase_3"/>
</dbReference>
<feature type="domain" description="Alpha/beta hydrolase fold-3" evidence="5">
    <location>
        <begin position="550"/>
        <end position="756"/>
    </location>
</feature>
<evidence type="ECO:0000313" key="7">
    <source>
        <dbReference type="Proteomes" id="UP000616885"/>
    </source>
</evidence>
<keyword evidence="4" id="KW-0472">Membrane</keyword>
<dbReference type="InterPro" id="IPR036259">
    <property type="entry name" value="MFS_trans_sf"/>
</dbReference>
<dbReference type="Gene3D" id="3.40.50.1820">
    <property type="entry name" value="alpha/beta hydrolase"/>
    <property type="match status" value="1"/>
</dbReference>
<dbReference type="Proteomes" id="UP000616885">
    <property type="component" value="Unassembled WGS sequence"/>
</dbReference>
<dbReference type="Gene3D" id="1.20.1250.20">
    <property type="entry name" value="MFS general substrate transporter like domains"/>
    <property type="match status" value="1"/>
</dbReference>
<keyword evidence="4" id="KW-1133">Transmembrane helix</keyword>
<evidence type="ECO:0000259" key="5">
    <source>
        <dbReference type="Pfam" id="PF07859"/>
    </source>
</evidence>
<comment type="caution">
    <text evidence="6">The sequence shown here is derived from an EMBL/GenBank/DDBJ whole genome shotgun (WGS) entry which is preliminary data.</text>
</comment>
<feature type="transmembrane region" description="Helical" evidence="4">
    <location>
        <begin position="143"/>
        <end position="169"/>
    </location>
</feature>
<dbReference type="AlphaFoldDB" id="A0A8H7KC10"/>
<feature type="transmembrane region" description="Helical" evidence="4">
    <location>
        <begin position="181"/>
        <end position="202"/>
    </location>
</feature>
<dbReference type="GO" id="GO:0016020">
    <property type="term" value="C:membrane"/>
    <property type="evidence" value="ECO:0007669"/>
    <property type="project" value="UniProtKB-SubCell"/>
</dbReference>
<feature type="transmembrane region" description="Helical" evidence="4">
    <location>
        <begin position="314"/>
        <end position="334"/>
    </location>
</feature>
<evidence type="ECO:0000256" key="1">
    <source>
        <dbReference type="ARBA" id="ARBA00004141"/>
    </source>
</evidence>
<feature type="transmembrane region" description="Helical" evidence="4">
    <location>
        <begin position="283"/>
        <end position="302"/>
    </location>
</feature>
<reference evidence="6" key="1">
    <citation type="submission" date="2020-10" db="EMBL/GenBank/DDBJ databases">
        <title>High-Quality Genome Resource of Clonostachys rosea strain S41 by Oxford Nanopore Long-Read Sequencing.</title>
        <authorList>
            <person name="Wang H."/>
        </authorList>
    </citation>
    <scope>NUCLEOTIDE SEQUENCE</scope>
    <source>
        <strain evidence="6">S41</strain>
    </source>
</reference>
<dbReference type="GO" id="GO:0022857">
    <property type="term" value="F:transmembrane transporter activity"/>
    <property type="evidence" value="ECO:0007669"/>
    <property type="project" value="InterPro"/>
</dbReference>
<gene>
    <name evidence="6" type="ORF">IM811_017114</name>
</gene>
<dbReference type="InterPro" id="IPR011701">
    <property type="entry name" value="MFS"/>
</dbReference>
<organism evidence="6 7">
    <name type="scientific">Bionectria ochroleuca</name>
    <name type="common">Gliocladium roseum</name>
    <dbReference type="NCBI Taxonomy" id="29856"/>
    <lineage>
        <taxon>Eukaryota</taxon>
        <taxon>Fungi</taxon>
        <taxon>Dikarya</taxon>
        <taxon>Ascomycota</taxon>
        <taxon>Pezizomycotina</taxon>
        <taxon>Sordariomycetes</taxon>
        <taxon>Hypocreomycetidae</taxon>
        <taxon>Hypocreales</taxon>
        <taxon>Bionectriaceae</taxon>
        <taxon>Clonostachys</taxon>
    </lineage>
</organism>
<dbReference type="SUPFAM" id="SSF103473">
    <property type="entry name" value="MFS general substrate transporter"/>
    <property type="match status" value="1"/>
</dbReference>
<keyword evidence="2" id="KW-0378">Hydrolase</keyword>
<evidence type="ECO:0000313" key="6">
    <source>
        <dbReference type="EMBL" id="KAF9749319.1"/>
    </source>
</evidence>
<feature type="transmembrane region" description="Helical" evidence="4">
    <location>
        <begin position="208"/>
        <end position="228"/>
    </location>
</feature>
<proteinExistence type="predicted"/>
<accession>A0A8H7KC10</accession>
<feature type="transmembrane region" description="Helical" evidence="4">
    <location>
        <begin position="355"/>
        <end position="381"/>
    </location>
</feature>
<evidence type="ECO:0000256" key="4">
    <source>
        <dbReference type="SAM" id="Phobius"/>
    </source>
</evidence>
<comment type="subcellular location">
    <subcellularLocation>
        <location evidence="1">Membrane</location>
        <topology evidence="1">Multi-pass membrane protein</topology>
    </subcellularLocation>
</comment>
<dbReference type="SUPFAM" id="SSF53474">
    <property type="entry name" value="alpha/beta-Hydrolases"/>
    <property type="match status" value="1"/>
</dbReference>